<dbReference type="InterPro" id="IPR011989">
    <property type="entry name" value="ARM-like"/>
</dbReference>
<dbReference type="PANTHER" id="PTHR13102:SF0">
    <property type="entry name" value="NUCLEOLAR PROTEIN 9"/>
    <property type="match status" value="1"/>
</dbReference>
<dbReference type="InterPro" id="IPR040000">
    <property type="entry name" value="NOP9"/>
</dbReference>
<dbReference type="OrthoDB" id="392571at2759"/>
<feature type="compositionally biased region" description="Basic and acidic residues" evidence="5">
    <location>
        <begin position="824"/>
        <end position="838"/>
    </location>
</feature>
<dbReference type="GO" id="GO:0000480">
    <property type="term" value="P:endonucleolytic cleavage in 5'-ETS of tricistronic rRNA transcript (SSU-rRNA, 5.8S rRNA, LSU-rRNA)"/>
    <property type="evidence" value="ECO:0007669"/>
    <property type="project" value="TreeGrafter"/>
</dbReference>
<protein>
    <recommendedName>
        <fullName evidence="1">Nucleolar protein 9</fullName>
    </recommendedName>
    <alternativeName>
        <fullName evidence="3 4">Pumilio domain-containing protein NOP9</fullName>
    </alternativeName>
</protein>
<evidence type="ECO:0000256" key="5">
    <source>
        <dbReference type="SAM" id="MobiDB-lite"/>
    </source>
</evidence>
<feature type="region of interest" description="Disordered" evidence="5">
    <location>
        <begin position="194"/>
        <end position="216"/>
    </location>
</feature>
<dbReference type="GO" id="GO:0000056">
    <property type="term" value="P:ribosomal small subunit export from nucleus"/>
    <property type="evidence" value="ECO:0007669"/>
    <property type="project" value="TreeGrafter"/>
</dbReference>
<feature type="region of interest" description="Disordered" evidence="5">
    <location>
        <begin position="705"/>
        <end position="859"/>
    </location>
</feature>
<dbReference type="GO" id="GO:0030686">
    <property type="term" value="C:90S preribosome"/>
    <property type="evidence" value="ECO:0007669"/>
    <property type="project" value="TreeGrafter"/>
</dbReference>
<dbReference type="SMART" id="SM00025">
    <property type="entry name" value="Pumilio"/>
    <property type="match status" value="6"/>
</dbReference>
<gene>
    <name evidence="6" type="ORF">PSTG_08451</name>
</gene>
<dbReference type="GO" id="GO:0000447">
    <property type="term" value="P:endonucleolytic cleavage in ITS1 to separate SSU-rRNA from 5.8S rRNA and LSU-rRNA from tricistronic rRNA transcript (SSU-rRNA, 5.8S rRNA, LSU-rRNA)"/>
    <property type="evidence" value="ECO:0007669"/>
    <property type="project" value="TreeGrafter"/>
</dbReference>
<dbReference type="Proteomes" id="UP000054564">
    <property type="component" value="Unassembled WGS sequence"/>
</dbReference>
<dbReference type="InterPro" id="IPR016024">
    <property type="entry name" value="ARM-type_fold"/>
</dbReference>
<feature type="region of interest" description="Disordered" evidence="5">
    <location>
        <begin position="282"/>
        <end position="314"/>
    </location>
</feature>
<organism evidence="6 7">
    <name type="scientific">Puccinia striiformis f. sp. tritici PST-78</name>
    <dbReference type="NCBI Taxonomy" id="1165861"/>
    <lineage>
        <taxon>Eukaryota</taxon>
        <taxon>Fungi</taxon>
        <taxon>Dikarya</taxon>
        <taxon>Basidiomycota</taxon>
        <taxon>Pucciniomycotina</taxon>
        <taxon>Pucciniomycetes</taxon>
        <taxon>Pucciniales</taxon>
        <taxon>Pucciniaceae</taxon>
        <taxon>Puccinia</taxon>
    </lineage>
</organism>
<dbReference type="AlphaFoldDB" id="A0A0L0VGQ0"/>
<comment type="caution">
    <text evidence="6">The sequence shown here is derived from an EMBL/GenBank/DDBJ whole genome shotgun (WGS) entry which is preliminary data.</text>
</comment>
<proteinExistence type="predicted"/>
<dbReference type="Pfam" id="PF22493">
    <property type="entry name" value="PUF_NOP9"/>
    <property type="match status" value="1"/>
</dbReference>
<accession>A0A0L0VGQ0</accession>
<keyword evidence="7" id="KW-1185">Reference proteome</keyword>
<evidence type="ECO:0000256" key="3">
    <source>
        <dbReference type="ARBA" id="ARBA00030932"/>
    </source>
</evidence>
<feature type="compositionally biased region" description="Polar residues" evidence="5">
    <location>
        <begin position="705"/>
        <end position="730"/>
    </location>
</feature>
<evidence type="ECO:0000313" key="6">
    <source>
        <dbReference type="EMBL" id="KNE98184.1"/>
    </source>
</evidence>
<dbReference type="STRING" id="1165861.A0A0L0VGQ0"/>
<sequence length="859" mass="96085">MPREFRKRGRGGNKQKDEQDYDAPPAPILPQVTTQDVMEIAEDETLDQVRLNIDTKDPNVVDFPPLTPDLRAYWKEIDEKLQEFERLGLGAYHSNSNKATQYDGEVEDDDEDERQLLLRSALTELGGHELALASDPETSIILERIIYSMDGFAKRVLADRFIGSFVDLCNHRHGSHVVQTLLASTASLLDEEAHLGQSQSRRITQDDPDNDDDLPLMSDLLSQACEDILPHLDSLSTSPSGSHVLLVILLLCFGKPIGEENVRSKKSSQWRSKQGSLRSVFHTKASTSSGTSSSENQLVNSSSPAGPSRRVPEKLRQKGELVYSQMKKNWGDKNRVGGVRSVASNPSIVVLLQLIIELEFDRGEAEVPGSLTDIIVDGLFQTPFSSDRSEFVEVSLRDVTASRVLEGVLSRMSAESFRRFHSVYLKGRMGHLSGHPVANFVITRAVSQLDQESFGPAMEEVKPKLIDCIDNYRIGFFKALIERSASFEDQSVHQGVIETILKAFGIEGESEYRWIFPCLISLMRMDYFRKTTMFNLLDSTTEITQEQVKLPESNVQGSVLLQCILQTLPRALETIITKGLAQLPLEVVIGFSRDPIGSRALDALLKSPSITPSVRRHFTMRFLGNFHLLADDRIGSHIAETFWAISDVYLKEKMASSLVNQQIFLQKSSFGHFFLKKLELPLFERQRESWKSKMVIKFPKISFDQPVTTKPSNPTSHVTTNAQAVASTKKSGNDSSKKIQSQQTIEGLDGVEQLRPKTQESSKKKKKEGSRKKENVSHEEETTDVNPIDTSLNEKSAASDPPPAATSISKKSKKRKSEATKLSADLETHDVSIVDRLFDSLPLNTTSDPPKSFKKKRKL</sequence>
<reference evidence="7" key="1">
    <citation type="submission" date="2014-03" db="EMBL/GenBank/DDBJ databases">
        <title>The Genome Sequence of Puccinia striiformis f. sp. tritici PST-78.</title>
        <authorList>
            <consortium name="The Broad Institute Genome Sequencing Platform"/>
            <person name="Cuomo C."/>
            <person name="Hulbert S."/>
            <person name="Chen X."/>
            <person name="Walker B."/>
            <person name="Young S.K."/>
            <person name="Zeng Q."/>
            <person name="Gargeya S."/>
            <person name="Fitzgerald M."/>
            <person name="Haas B."/>
            <person name="Abouelleil A."/>
            <person name="Alvarado L."/>
            <person name="Arachchi H.M."/>
            <person name="Berlin A.M."/>
            <person name="Chapman S.B."/>
            <person name="Goldberg J."/>
            <person name="Griggs A."/>
            <person name="Gujja S."/>
            <person name="Hansen M."/>
            <person name="Howarth C."/>
            <person name="Imamovic A."/>
            <person name="Larimer J."/>
            <person name="McCowan C."/>
            <person name="Montmayeur A."/>
            <person name="Murphy C."/>
            <person name="Neiman D."/>
            <person name="Pearson M."/>
            <person name="Priest M."/>
            <person name="Roberts A."/>
            <person name="Saif S."/>
            <person name="Shea T."/>
            <person name="Sisk P."/>
            <person name="Sykes S."/>
            <person name="Wortman J."/>
            <person name="Nusbaum C."/>
            <person name="Birren B."/>
        </authorList>
    </citation>
    <scope>NUCLEOTIDE SEQUENCE [LARGE SCALE GENOMIC DNA]</scope>
    <source>
        <strain evidence="7">race PST-78</strain>
    </source>
</reference>
<dbReference type="GO" id="GO:0003723">
    <property type="term" value="F:RNA binding"/>
    <property type="evidence" value="ECO:0007669"/>
    <property type="project" value="InterPro"/>
</dbReference>
<evidence type="ECO:0000313" key="7">
    <source>
        <dbReference type="Proteomes" id="UP000054564"/>
    </source>
</evidence>
<dbReference type="SUPFAM" id="SSF48371">
    <property type="entry name" value="ARM repeat"/>
    <property type="match status" value="1"/>
</dbReference>
<dbReference type="InterPro" id="IPR001313">
    <property type="entry name" value="Pumilio_RNA-bd_rpt"/>
</dbReference>
<feature type="compositionally biased region" description="Basic residues" evidence="5">
    <location>
        <begin position="1"/>
        <end position="13"/>
    </location>
</feature>
<feature type="compositionally biased region" description="Basic and acidic residues" evidence="5">
    <location>
        <begin position="771"/>
        <end position="780"/>
    </location>
</feature>
<feature type="compositionally biased region" description="Polar residues" evidence="5">
    <location>
        <begin position="784"/>
        <end position="794"/>
    </location>
</feature>
<dbReference type="GO" id="GO:0005730">
    <property type="term" value="C:nucleolus"/>
    <property type="evidence" value="ECO:0007669"/>
    <property type="project" value="TreeGrafter"/>
</dbReference>
<dbReference type="GO" id="GO:0030688">
    <property type="term" value="C:preribosome, small subunit precursor"/>
    <property type="evidence" value="ECO:0007669"/>
    <property type="project" value="TreeGrafter"/>
</dbReference>
<feature type="compositionally biased region" description="Low complexity" evidence="5">
    <location>
        <begin position="286"/>
        <end position="303"/>
    </location>
</feature>
<dbReference type="PANTHER" id="PTHR13102">
    <property type="entry name" value="NUCLEOLAR PROTEIN 9"/>
    <property type="match status" value="1"/>
</dbReference>
<evidence type="ECO:0000256" key="1">
    <source>
        <dbReference type="ARBA" id="ARBA00016427"/>
    </source>
</evidence>
<dbReference type="GO" id="GO:0000472">
    <property type="term" value="P:endonucleolytic cleavage to generate mature 5'-end of SSU-rRNA from (SSU-rRNA, 5.8S rRNA, LSU-rRNA)"/>
    <property type="evidence" value="ECO:0007669"/>
    <property type="project" value="TreeGrafter"/>
</dbReference>
<dbReference type="Gene3D" id="1.25.10.10">
    <property type="entry name" value="Leucine-rich Repeat Variant"/>
    <property type="match status" value="2"/>
</dbReference>
<name>A0A0L0VGQ0_9BASI</name>
<evidence type="ECO:0000256" key="4">
    <source>
        <dbReference type="ARBA" id="ARBA00031929"/>
    </source>
</evidence>
<keyword evidence="2" id="KW-0677">Repeat</keyword>
<dbReference type="EMBL" id="AJIL01000059">
    <property type="protein sequence ID" value="KNE98184.1"/>
    <property type="molecule type" value="Genomic_DNA"/>
</dbReference>
<feature type="compositionally biased region" description="Basic and acidic residues" evidence="5">
    <location>
        <begin position="752"/>
        <end position="762"/>
    </location>
</feature>
<evidence type="ECO:0000256" key="2">
    <source>
        <dbReference type="ARBA" id="ARBA00022737"/>
    </source>
</evidence>
<feature type="region of interest" description="Disordered" evidence="5">
    <location>
        <begin position="1"/>
        <end position="31"/>
    </location>
</feature>